<evidence type="ECO:0000313" key="3">
    <source>
        <dbReference type="Proteomes" id="UP000821866"/>
    </source>
</evidence>
<comment type="caution">
    <text evidence="2">The sequence shown here is derived from an EMBL/GenBank/DDBJ whole genome shotgun (WGS) entry which is preliminary data.</text>
</comment>
<evidence type="ECO:0000256" key="1">
    <source>
        <dbReference type="SAM" id="MobiDB-lite"/>
    </source>
</evidence>
<reference evidence="2" key="1">
    <citation type="journal article" date="2020" name="Cell">
        <title>Large-Scale Comparative Analyses of Tick Genomes Elucidate Their Genetic Diversity and Vector Capacities.</title>
        <authorList>
            <consortium name="Tick Genome and Microbiome Consortium (TIGMIC)"/>
            <person name="Jia N."/>
            <person name="Wang J."/>
            <person name="Shi W."/>
            <person name="Du L."/>
            <person name="Sun Y."/>
            <person name="Zhan W."/>
            <person name="Jiang J.F."/>
            <person name="Wang Q."/>
            <person name="Zhang B."/>
            <person name="Ji P."/>
            <person name="Bell-Sakyi L."/>
            <person name="Cui X.M."/>
            <person name="Yuan T.T."/>
            <person name="Jiang B.G."/>
            <person name="Yang W.F."/>
            <person name="Lam T.T."/>
            <person name="Chang Q.C."/>
            <person name="Ding S.J."/>
            <person name="Wang X.J."/>
            <person name="Zhu J.G."/>
            <person name="Ruan X.D."/>
            <person name="Zhao L."/>
            <person name="Wei J.T."/>
            <person name="Ye R.Z."/>
            <person name="Que T.C."/>
            <person name="Du C.H."/>
            <person name="Zhou Y.H."/>
            <person name="Cheng J.X."/>
            <person name="Dai P.F."/>
            <person name="Guo W.B."/>
            <person name="Han X.H."/>
            <person name="Huang E.J."/>
            <person name="Li L.F."/>
            <person name="Wei W."/>
            <person name="Gao Y.C."/>
            <person name="Liu J.Z."/>
            <person name="Shao H.Z."/>
            <person name="Wang X."/>
            <person name="Wang C.C."/>
            <person name="Yang T.C."/>
            <person name="Huo Q.B."/>
            <person name="Li W."/>
            <person name="Chen H.Y."/>
            <person name="Chen S.E."/>
            <person name="Zhou L.G."/>
            <person name="Ni X.B."/>
            <person name="Tian J.H."/>
            <person name="Sheng Y."/>
            <person name="Liu T."/>
            <person name="Pan Y.S."/>
            <person name="Xia L.Y."/>
            <person name="Li J."/>
            <person name="Zhao F."/>
            <person name="Cao W.C."/>
        </authorList>
    </citation>
    <scope>NUCLEOTIDE SEQUENCE</scope>
    <source>
        <strain evidence="2">Rmic-2018</strain>
    </source>
</reference>
<gene>
    <name evidence="2" type="ORF">HPB51_020240</name>
</gene>
<accession>A0A9J6F5J4</accession>
<organism evidence="2 3">
    <name type="scientific">Rhipicephalus microplus</name>
    <name type="common">Cattle tick</name>
    <name type="synonym">Boophilus microplus</name>
    <dbReference type="NCBI Taxonomy" id="6941"/>
    <lineage>
        <taxon>Eukaryota</taxon>
        <taxon>Metazoa</taxon>
        <taxon>Ecdysozoa</taxon>
        <taxon>Arthropoda</taxon>
        <taxon>Chelicerata</taxon>
        <taxon>Arachnida</taxon>
        <taxon>Acari</taxon>
        <taxon>Parasitiformes</taxon>
        <taxon>Ixodida</taxon>
        <taxon>Ixodoidea</taxon>
        <taxon>Ixodidae</taxon>
        <taxon>Rhipicephalinae</taxon>
        <taxon>Rhipicephalus</taxon>
        <taxon>Boophilus</taxon>
    </lineage>
</organism>
<dbReference type="EMBL" id="JABSTU010000001">
    <property type="protein sequence ID" value="KAH8042066.1"/>
    <property type="molecule type" value="Genomic_DNA"/>
</dbReference>
<proteinExistence type="predicted"/>
<sequence>MNPCLPPQAAEKDRVRANAIENIFVLSTPPETNALAYRSVKEIILPERGYPITAYFAPPGITCHGVIRRADADFTDADLKRMIRTACNPKVLGARRIKNTTTVIILFDGHKVPNYVYCGPIMQRRRQRNKQRTTPEATTGPSPKTGHQPTTTAVPQLVELTQPSSSRAQAAFKPMWADKVTRNGETRTPPRTKASPQPVVEKIQFLARENAIAYAESSLRLRRYYKQFNSSSHVKTRQIPPLQLQYEERNLAQLPSRLMKSL</sequence>
<evidence type="ECO:0000313" key="2">
    <source>
        <dbReference type="EMBL" id="KAH8042066.1"/>
    </source>
</evidence>
<reference evidence="2" key="2">
    <citation type="submission" date="2021-09" db="EMBL/GenBank/DDBJ databases">
        <authorList>
            <person name="Jia N."/>
            <person name="Wang J."/>
            <person name="Shi W."/>
            <person name="Du L."/>
            <person name="Sun Y."/>
            <person name="Zhan W."/>
            <person name="Jiang J."/>
            <person name="Wang Q."/>
            <person name="Zhang B."/>
            <person name="Ji P."/>
            <person name="Sakyi L.B."/>
            <person name="Cui X."/>
            <person name="Yuan T."/>
            <person name="Jiang B."/>
            <person name="Yang W."/>
            <person name="Lam T.T.-Y."/>
            <person name="Chang Q."/>
            <person name="Ding S."/>
            <person name="Wang X."/>
            <person name="Zhu J."/>
            <person name="Ruan X."/>
            <person name="Zhao L."/>
            <person name="Wei J."/>
            <person name="Que T."/>
            <person name="Du C."/>
            <person name="Cheng J."/>
            <person name="Dai P."/>
            <person name="Han X."/>
            <person name="Huang E."/>
            <person name="Gao Y."/>
            <person name="Liu J."/>
            <person name="Shao H."/>
            <person name="Ye R."/>
            <person name="Li L."/>
            <person name="Wei W."/>
            <person name="Wang X."/>
            <person name="Wang C."/>
            <person name="Huo Q."/>
            <person name="Li W."/>
            <person name="Guo W."/>
            <person name="Chen H."/>
            <person name="Chen S."/>
            <person name="Zhou L."/>
            <person name="Zhou L."/>
            <person name="Ni X."/>
            <person name="Tian J."/>
            <person name="Zhou Y."/>
            <person name="Sheng Y."/>
            <person name="Liu T."/>
            <person name="Pan Y."/>
            <person name="Xia L."/>
            <person name="Li J."/>
            <person name="Zhao F."/>
            <person name="Cao W."/>
        </authorList>
    </citation>
    <scope>NUCLEOTIDE SEQUENCE</scope>
    <source>
        <strain evidence="2">Rmic-2018</strain>
        <tissue evidence="2">Larvae</tissue>
    </source>
</reference>
<protein>
    <submittedName>
        <fullName evidence="2">Uncharacterized protein</fullName>
    </submittedName>
</protein>
<keyword evidence="3" id="KW-1185">Reference proteome</keyword>
<feature type="region of interest" description="Disordered" evidence="1">
    <location>
        <begin position="123"/>
        <end position="150"/>
    </location>
</feature>
<feature type="compositionally biased region" description="Polar residues" evidence="1">
    <location>
        <begin position="134"/>
        <end position="150"/>
    </location>
</feature>
<dbReference type="AlphaFoldDB" id="A0A9J6F5J4"/>
<name>A0A9J6F5J4_RHIMP</name>
<dbReference type="Proteomes" id="UP000821866">
    <property type="component" value="Chromosome 1"/>
</dbReference>